<comment type="similarity">
    <text evidence="2">Belongs to the ferric reductase (FRE) family.</text>
</comment>
<evidence type="ECO:0000256" key="9">
    <source>
        <dbReference type="ARBA" id="ARBA00023002"/>
    </source>
</evidence>
<keyword evidence="9" id="KW-0560">Oxidoreductase</keyword>
<keyword evidence="7" id="KW-0249">Electron transport</keyword>
<reference evidence="17" key="1">
    <citation type="submission" date="2023-06" db="EMBL/GenBank/DDBJ databases">
        <title>Conoideocrella luteorostrata (Hypocreales: Clavicipitaceae), a potential biocontrol fungus for elongate hemlock scale in United States Christmas tree production areas.</title>
        <authorList>
            <person name="Barrett H."/>
            <person name="Lovett B."/>
            <person name="Macias A.M."/>
            <person name="Stajich J.E."/>
            <person name="Kasson M.T."/>
        </authorList>
    </citation>
    <scope>NUCLEOTIDE SEQUENCE</scope>
    <source>
        <strain evidence="17">ARSEF 14590</strain>
    </source>
</reference>
<evidence type="ECO:0000256" key="11">
    <source>
        <dbReference type="ARBA" id="ARBA00023136"/>
    </source>
</evidence>
<dbReference type="SUPFAM" id="SSF63380">
    <property type="entry name" value="Riboflavin synthase domain-like"/>
    <property type="match status" value="1"/>
</dbReference>
<keyword evidence="12" id="KW-0325">Glycoprotein</keyword>
<dbReference type="InterPro" id="IPR013121">
    <property type="entry name" value="Fe_red_NAD-bd_6"/>
</dbReference>
<feature type="transmembrane region" description="Helical" evidence="15">
    <location>
        <begin position="263"/>
        <end position="282"/>
    </location>
</feature>
<dbReference type="EC" id="1.16.1.9" evidence="3"/>
<evidence type="ECO:0000256" key="2">
    <source>
        <dbReference type="ARBA" id="ARBA00006278"/>
    </source>
</evidence>
<keyword evidence="5" id="KW-1003">Cell membrane</keyword>
<evidence type="ECO:0000256" key="4">
    <source>
        <dbReference type="ARBA" id="ARBA00022448"/>
    </source>
</evidence>
<dbReference type="SFLD" id="SFLDS00052">
    <property type="entry name" value="Ferric_Reductase_Domain"/>
    <property type="match status" value="1"/>
</dbReference>
<protein>
    <recommendedName>
        <fullName evidence="3">ferric-chelate reductase (NADPH)</fullName>
        <ecNumber evidence="3">1.16.1.9</ecNumber>
    </recommendedName>
</protein>
<dbReference type="InterPro" id="IPR017927">
    <property type="entry name" value="FAD-bd_FR_type"/>
</dbReference>
<feature type="transmembrane region" description="Helical" evidence="15">
    <location>
        <begin position="158"/>
        <end position="183"/>
    </location>
</feature>
<feature type="compositionally biased region" description="Basic and acidic residues" evidence="14">
    <location>
        <begin position="520"/>
        <end position="531"/>
    </location>
</feature>
<dbReference type="GO" id="GO:0005886">
    <property type="term" value="C:plasma membrane"/>
    <property type="evidence" value="ECO:0007669"/>
    <property type="project" value="UniProtKB-SubCell"/>
</dbReference>
<evidence type="ECO:0000256" key="8">
    <source>
        <dbReference type="ARBA" id="ARBA00022989"/>
    </source>
</evidence>
<evidence type="ECO:0000256" key="15">
    <source>
        <dbReference type="SAM" id="Phobius"/>
    </source>
</evidence>
<evidence type="ECO:0000256" key="12">
    <source>
        <dbReference type="ARBA" id="ARBA00023180"/>
    </source>
</evidence>
<keyword evidence="8 15" id="KW-1133">Transmembrane helix</keyword>
<dbReference type="CDD" id="cd06186">
    <property type="entry name" value="NOX_Duox_like_FAD_NADP"/>
    <property type="match status" value="1"/>
</dbReference>
<evidence type="ECO:0000256" key="3">
    <source>
        <dbReference type="ARBA" id="ARBA00012668"/>
    </source>
</evidence>
<dbReference type="InterPro" id="IPR013112">
    <property type="entry name" value="FAD-bd_8"/>
</dbReference>
<feature type="region of interest" description="Disordered" evidence="14">
    <location>
        <begin position="510"/>
        <end position="531"/>
    </location>
</feature>
<evidence type="ECO:0000313" key="18">
    <source>
        <dbReference type="Proteomes" id="UP001251528"/>
    </source>
</evidence>
<dbReference type="SUPFAM" id="SSF52343">
    <property type="entry name" value="Ferredoxin reductase-like, C-terminal NADP-linked domain"/>
    <property type="match status" value="1"/>
</dbReference>
<comment type="caution">
    <text evidence="17">The sequence shown here is derived from an EMBL/GenBank/DDBJ whole genome shotgun (WGS) entry which is preliminary data.</text>
</comment>
<evidence type="ECO:0000256" key="6">
    <source>
        <dbReference type="ARBA" id="ARBA00022692"/>
    </source>
</evidence>
<dbReference type="SFLD" id="SFLDG01168">
    <property type="entry name" value="Ferric_reductase_subgroup_(FRE"/>
    <property type="match status" value="1"/>
</dbReference>
<evidence type="ECO:0000256" key="10">
    <source>
        <dbReference type="ARBA" id="ARBA00023065"/>
    </source>
</evidence>
<dbReference type="PROSITE" id="PS51384">
    <property type="entry name" value="FAD_FR"/>
    <property type="match status" value="1"/>
</dbReference>
<comment type="catalytic activity">
    <reaction evidence="13">
        <text>2 a Fe(II)-siderophore + NADP(+) + H(+) = 2 a Fe(III)-siderophore + NADPH</text>
        <dbReference type="Rhea" id="RHEA:28795"/>
        <dbReference type="Rhea" id="RHEA-COMP:11342"/>
        <dbReference type="Rhea" id="RHEA-COMP:11344"/>
        <dbReference type="ChEBI" id="CHEBI:15378"/>
        <dbReference type="ChEBI" id="CHEBI:29033"/>
        <dbReference type="ChEBI" id="CHEBI:29034"/>
        <dbReference type="ChEBI" id="CHEBI:57783"/>
        <dbReference type="ChEBI" id="CHEBI:58349"/>
        <dbReference type="EC" id="1.16.1.9"/>
    </reaction>
</comment>
<dbReference type="GO" id="GO:0006879">
    <property type="term" value="P:intracellular iron ion homeostasis"/>
    <property type="evidence" value="ECO:0007669"/>
    <property type="project" value="TreeGrafter"/>
</dbReference>
<dbReference type="InterPro" id="IPR051410">
    <property type="entry name" value="Ferric/Cupric_Reductase"/>
</dbReference>
<feature type="transmembrane region" description="Helical" evidence="15">
    <location>
        <begin position="195"/>
        <end position="217"/>
    </location>
</feature>
<feature type="domain" description="FAD-binding FR-type" evidence="16">
    <location>
        <begin position="305"/>
        <end position="414"/>
    </location>
</feature>
<dbReference type="PANTHER" id="PTHR32361">
    <property type="entry name" value="FERRIC/CUPRIC REDUCTASE TRANSMEMBRANE COMPONENT"/>
    <property type="match status" value="1"/>
</dbReference>
<sequence>MHSDHDTASTPFLPILNQPTQFHSSRDPGKCTLTPKQCAYKNSYWVFWYKADLVYCLPVVYFFVAAIALFAFGRLVSDFSPISVTSSQIWRRSVSASRLLSYKRWRFGNWNSQSLGVFLLAALGIVFFSALTLGPQPYYWPTDAKYGNSPPIATRTGWMALACVPFVIAFGTKANVVSVLTDIPPEKLILWHNWVSWAMFVLALVHTFPFIVYHNYIGDTAVTWQTGGVWLTGVVAIIAQAWLTFMSVSWIRNKWYEFFKFAHYFFAVTFMVFFFLHCSFRMTSWDYFIASGAIYFACLFYAMGKTYLKYGIKQTARLHLDSPHSLRITISTKSSWEPGQHAYLRFLTGRLHAMTSHPLTMCSVPSSAAQDNEMVFYVQPRGGLTRRLASVAEKHPDSSIRVLLEGPYGGLPKRWYRGFDHTLLIAGGSGCAFTLSLVEDWLRRHEPDSGHQLKVVLATRDPEMRIWYIEELQRMAERQRAAALAEIPSLSIHIYQTFHSATAANGSAARSYKVPSSSSAEEKGRVESKTESSADSTISLFGMKFFRGRPDTGAAVRDISLSESSGTVGVAVCGPSGMVYDVSCEAATQQQRIVCGHSGASEVWLHQEAFS</sequence>
<dbReference type="InterPro" id="IPR013130">
    <property type="entry name" value="Fe3_Rdtase_TM_dom"/>
</dbReference>
<evidence type="ECO:0000256" key="7">
    <source>
        <dbReference type="ARBA" id="ARBA00022982"/>
    </source>
</evidence>
<dbReference type="InterPro" id="IPR039261">
    <property type="entry name" value="FNR_nucleotide-bd"/>
</dbReference>
<feature type="transmembrane region" description="Helical" evidence="15">
    <location>
        <begin position="52"/>
        <end position="72"/>
    </location>
</feature>
<dbReference type="GO" id="GO:0015677">
    <property type="term" value="P:copper ion import"/>
    <property type="evidence" value="ECO:0007669"/>
    <property type="project" value="TreeGrafter"/>
</dbReference>
<evidence type="ECO:0000313" key="17">
    <source>
        <dbReference type="EMBL" id="KAK2592030.1"/>
    </source>
</evidence>
<evidence type="ECO:0000256" key="13">
    <source>
        <dbReference type="ARBA" id="ARBA00048483"/>
    </source>
</evidence>
<feature type="transmembrane region" description="Helical" evidence="15">
    <location>
        <begin position="115"/>
        <end position="138"/>
    </location>
</feature>
<comment type="subcellular location">
    <subcellularLocation>
        <location evidence="1">Cell membrane</location>
        <topology evidence="1">Multi-pass membrane protein</topology>
    </subcellularLocation>
</comment>
<dbReference type="GO" id="GO:0052851">
    <property type="term" value="F:ferric-chelate reductase (NADPH) activity"/>
    <property type="evidence" value="ECO:0007669"/>
    <property type="project" value="UniProtKB-EC"/>
</dbReference>
<dbReference type="Gene3D" id="3.40.50.80">
    <property type="entry name" value="Nucleotide-binding domain of ferredoxin-NADP reductase (FNR) module"/>
    <property type="match status" value="1"/>
</dbReference>
<accession>A0AAJ0CFL5</accession>
<dbReference type="Proteomes" id="UP001251528">
    <property type="component" value="Unassembled WGS sequence"/>
</dbReference>
<name>A0AAJ0CFL5_9HYPO</name>
<feature type="region of interest" description="Disordered" evidence="14">
    <location>
        <begin position="1"/>
        <end position="28"/>
    </location>
</feature>
<keyword evidence="11 15" id="KW-0472">Membrane</keyword>
<feature type="transmembrane region" description="Helical" evidence="15">
    <location>
        <begin position="229"/>
        <end position="251"/>
    </location>
</feature>
<keyword evidence="4" id="KW-0813">Transport</keyword>
<dbReference type="Pfam" id="PF08022">
    <property type="entry name" value="FAD_binding_8"/>
    <property type="match status" value="1"/>
</dbReference>
<evidence type="ECO:0000256" key="1">
    <source>
        <dbReference type="ARBA" id="ARBA00004651"/>
    </source>
</evidence>
<proteinExistence type="inferred from homology"/>
<dbReference type="GO" id="GO:0006826">
    <property type="term" value="P:iron ion transport"/>
    <property type="evidence" value="ECO:0007669"/>
    <property type="project" value="TreeGrafter"/>
</dbReference>
<keyword evidence="6 15" id="KW-0812">Transmembrane</keyword>
<dbReference type="PANTHER" id="PTHR32361:SF9">
    <property type="entry name" value="FERRIC REDUCTASE TRANSMEMBRANE COMPONENT 3-RELATED"/>
    <property type="match status" value="1"/>
</dbReference>
<organism evidence="17 18">
    <name type="scientific">Conoideocrella luteorostrata</name>
    <dbReference type="NCBI Taxonomy" id="1105319"/>
    <lineage>
        <taxon>Eukaryota</taxon>
        <taxon>Fungi</taxon>
        <taxon>Dikarya</taxon>
        <taxon>Ascomycota</taxon>
        <taxon>Pezizomycotina</taxon>
        <taxon>Sordariomycetes</taxon>
        <taxon>Hypocreomycetidae</taxon>
        <taxon>Hypocreales</taxon>
        <taxon>Clavicipitaceae</taxon>
        <taxon>Conoideocrella</taxon>
    </lineage>
</organism>
<dbReference type="Pfam" id="PF01794">
    <property type="entry name" value="Ferric_reduct"/>
    <property type="match status" value="1"/>
</dbReference>
<dbReference type="Pfam" id="PF08030">
    <property type="entry name" value="NAD_binding_6"/>
    <property type="match status" value="1"/>
</dbReference>
<dbReference type="InterPro" id="IPR017938">
    <property type="entry name" value="Riboflavin_synthase-like_b-brl"/>
</dbReference>
<evidence type="ECO:0000256" key="14">
    <source>
        <dbReference type="SAM" id="MobiDB-lite"/>
    </source>
</evidence>
<evidence type="ECO:0000259" key="16">
    <source>
        <dbReference type="PROSITE" id="PS51384"/>
    </source>
</evidence>
<dbReference type="EMBL" id="JASWJB010000293">
    <property type="protein sequence ID" value="KAK2592030.1"/>
    <property type="molecule type" value="Genomic_DNA"/>
</dbReference>
<keyword evidence="10" id="KW-0406">Ion transport</keyword>
<dbReference type="AlphaFoldDB" id="A0AAJ0CFL5"/>
<feature type="transmembrane region" description="Helical" evidence="15">
    <location>
        <begin position="288"/>
        <end position="308"/>
    </location>
</feature>
<gene>
    <name evidence="17" type="ORF">QQS21_010263</name>
</gene>
<evidence type="ECO:0000256" key="5">
    <source>
        <dbReference type="ARBA" id="ARBA00022475"/>
    </source>
</evidence>
<keyword evidence="18" id="KW-1185">Reference proteome</keyword>